<feature type="non-terminal residue" evidence="7">
    <location>
        <position position="315"/>
    </location>
</feature>
<evidence type="ECO:0000256" key="4">
    <source>
        <dbReference type="ARBA" id="ARBA00022833"/>
    </source>
</evidence>
<dbReference type="GO" id="GO:0005634">
    <property type="term" value="C:nucleus"/>
    <property type="evidence" value="ECO:0007669"/>
    <property type="project" value="UniProtKB-SubCell"/>
</dbReference>
<protein>
    <submittedName>
        <fullName evidence="7">4684_t:CDS:1</fullName>
    </submittedName>
</protein>
<name>A0A9N9ANV2_9GLOM</name>
<dbReference type="PANTHER" id="PTHR46481:SF10">
    <property type="entry name" value="ZINC FINGER BED DOMAIN-CONTAINING PROTEIN 39"/>
    <property type="match status" value="1"/>
</dbReference>
<gene>
    <name evidence="7" type="ORF">RFULGI_LOCUS4072</name>
</gene>
<evidence type="ECO:0000256" key="3">
    <source>
        <dbReference type="ARBA" id="ARBA00022771"/>
    </source>
</evidence>
<dbReference type="InterPro" id="IPR012337">
    <property type="entry name" value="RNaseH-like_sf"/>
</dbReference>
<evidence type="ECO:0000256" key="6">
    <source>
        <dbReference type="SAM" id="MobiDB-lite"/>
    </source>
</evidence>
<dbReference type="PANTHER" id="PTHR46481">
    <property type="entry name" value="ZINC FINGER BED DOMAIN-CONTAINING PROTEIN 4"/>
    <property type="match status" value="1"/>
</dbReference>
<evidence type="ECO:0000256" key="5">
    <source>
        <dbReference type="ARBA" id="ARBA00023242"/>
    </source>
</evidence>
<reference evidence="7" key="1">
    <citation type="submission" date="2021-06" db="EMBL/GenBank/DDBJ databases">
        <authorList>
            <person name="Kallberg Y."/>
            <person name="Tangrot J."/>
            <person name="Rosling A."/>
        </authorList>
    </citation>
    <scope>NUCLEOTIDE SEQUENCE</scope>
    <source>
        <strain evidence="7">IN212</strain>
    </source>
</reference>
<feature type="compositionally biased region" description="Polar residues" evidence="6">
    <location>
        <begin position="85"/>
        <end position="105"/>
    </location>
</feature>
<evidence type="ECO:0000256" key="1">
    <source>
        <dbReference type="ARBA" id="ARBA00004123"/>
    </source>
</evidence>
<comment type="subcellular location">
    <subcellularLocation>
        <location evidence="1">Nucleus</location>
    </subcellularLocation>
</comment>
<dbReference type="Proteomes" id="UP000789396">
    <property type="component" value="Unassembled WGS sequence"/>
</dbReference>
<feature type="region of interest" description="Disordered" evidence="6">
    <location>
        <begin position="77"/>
        <end position="105"/>
    </location>
</feature>
<comment type="caution">
    <text evidence="7">The sequence shown here is derived from an EMBL/GenBank/DDBJ whole genome shotgun (WGS) entry which is preliminary data.</text>
</comment>
<evidence type="ECO:0000313" key="8">
    <source>
        <dbReference type="Proteomes" id="UP000789396"/>
    </source>
</evidence>
<keyword evidence="3" id="KW-0863">Zinc-finger</keyword>
<dbReference type="OrthoDB" id="2444807at2759"/>
<organism evidence="7 8">
    <name type="scientific">Racocetra fulgida</name>
    <dbReference type="NCBI Taxonomy" id="60492"/>
    <lineage>
        <taxon>Eukaryota</taxon>
        <taxon>Fungi</taxon>
        <taxon>Fungi incertae sedis</taxon>
        <taxon>Mucoromycota</taxon>
        <taxon>Glomeromycotina</taxon>
        <taxon>Glomeromycetes</taxon>
        <taxon>Diversisporales</taxon>
        <taxon>Gigasporaceae</taxon>
        <taxon>Racocetra</taxon>
    </lineage>
</organism>
<evidence type="ECO:0000256" key="2">
    <source>
        <dbReference type="ARBA" id="ARBA00022723"/>
    </source>
</evidence>
<feature type="region of interest" description="Disordered" evidence="6">
    <location>
        <begin position="160"/>
        <end position="187"/>
    </location>
</feature>
<dbReference type="InterPro" id="IPR052035">
    <property type="entry name" value="ZnF_BED_domain_contain"/>
</dbReference>
<dbReference type="SUPFAM" id="SSF53098">
    <property type="entry name" value="Ribonuclease H-like"/>
    <property type="match status" value="1"/>
</dbReference>
<evidence type="ECO:0000313" key="7">
    <source>
        <dbReference type="EMBL" id="CAG8537510.1"/>
    </source>
</evidence>
<accession>A0A9N9ANV2</accession>
<dbReference type="AlphaFoldDB" id="A0A9N9ANV2"/>
<keyword evidence="2" id="KW-0479">Metal-binding</keyword>
<keyword evidence="4" id="KW-0862">Zinc</keyword>
<proteinExistence type="predicted"/>
<dbReference type="GO" id="GO:0008270">
    <property type="term" value="F:zinc ion binding"/>
    <property type="evidence" value="ECO:0007669"/>
    <property type="project" value="UniProtKB-KW"/>
</dbReference>
<sequence>MVPIWSRQFVSGGGVERISCTAHTLQLCVVKALQKITLYIKRFQNLSKFFNLPKQNERLEEAQRQLEYESLNNNDYNLTLDNSTSSQPSPNQVSSDFTSDQTLSEPTDEEWDLLDQLIELFKPIEEATEWLSDQKYCTLSLIFPTIQVLKYDYIIIEENSEDETEEEPEIEDIDDDTNDDTDNEVDKPKKPNIVKIIKLVKNTIYDALFKYFDSLPDSVLLASLLDPRFKKMKGWLENEKEKAIALLKSEYTLFMNEKDLNIQESNNHQNNFFEDRTINYNRNFKSCLFDDDENEIISENEVDHYLNRIRTPQAN</sequence>
<keyword evidence="5" id="KW-0539">Nucleus</keyword>
<keyword evidence="8" id="KW-1185">Reference proteome</keyword>
<feature type="compositionally biased region" description="Acidic residues" evidence="6">
    <location>
        <begin position="160"/>
        <end position="183"/>
    </location>
</feature>
<dbReference type="EMBL" id="CAJVPZ010003885">
    <property type="protein sequence ID" value="CAG8537510.1"/>
    <property type="molecule type" value="Genomic_DNA"/>
</dbReference>